<evidence type="ECO:0000313" key="4">
    <source>
        <dbReference type="Proteomes" id="UP000235786"/>
    </source>
</evidence>
<reference evidence="3 4" key="1">
    <citation type="submission" date="2016-04" db="EMBL/GenBank/DDBJ databases">
        <title>A degradative enzymes factory behind the ericoid mycorrhizal symbiosis.</title>
        <authorList>
            <consortium name="DOE Joint Genome Institute"/>
            <person name="Martino E."/>
            <person name="Morin E."/>
            <person name="Grelet G."/>
            <person name="Kuo A."/>
            <person name="Kohler A."/>
            <person name="Daghino S."/>
            <person name="Barry K."/>
            <person name="Choi C."/>
            <person name="Cichocki N."/>
            <person name="Clum A."/>
            <person name="Copeland A."/>
            <person name="Hainaut M."/>
            <person name="Haridas S."/>
            <person name="Labutti K."/>
            <person name="Lindquist E."/>
            <person name="Lipzen A."/>
            <person name="Khouja H.-R."/>
            <person name="Murat C."/>
            <person name="Ohm R."/>
            <person name="Olson A."/>
            <person name="Spatafora J."/>
            <person name="Veneault-Fourrey C."/>
            <person name="Henrissat B."/>
            <person name="Grigoriev I."/>
            <person name="Martin F."/>
            <person name="Perotto S."/>
        </authorList>
    </citation>
    <scope>NUCLEOTIDE SEQUENCE [LARGE SCALE GENOMIC DNA]</scope>
    <source>
        <strain evidence="3 4">F</strain>
    </source>
</reference>
<dbReference type="Proteomes" id="UP000235786">
    <property type="component" value="Unassembled WGS sequence"/>
</dbReference>
<dbReference type="OrthoDB" id="5383338at2759"/>
<feature type="compositionally biased region" description="Polar residues" evidence="1">
    <location>
        <begin position="295"/>
        <end position="307"/>
    </location>
</feature>
<dbReference type="STRING" id="1149755.A0A2J6RHV9"/>
<proteinExistence type="predicted"/>
<organism evidence="3 4">
    <name type="scientific">Hyaloscypha variabilis (strain UAMH 11265 / GT02V1 / F)</name>
    <name type="common">Meliniomyces variabilis</name>
    <dbReference type="NCBI Taxonomy" id="1149755"/>
    <lineage>
        <taxon>Eukaryota</taxon>
        <taxon>Fungi</taxon>
        <taxon>Dikarya</taxon>
        <taxon>Ascomycota</taxon>
        <taxon>Pezizomycotina</taxon>
        <taxon>Leotiomycetes</taxon>
        <taxon>Helotiales</taxon>
        <taxon>Hyaloscyphaceae</taxon>
        <taxon>Hyaloscypha</taxon>
        <taxon>Hyaloscypha variabilis</taxon>
    </lineage>
</organism>
<keyword evidence="4" id="KW-1185">Reference proteome</keyword>
<keyword evidence="2" id="KW-0812">Transmembrane</keyword>
<dbReference type="EMBL" id="KZ613948">
    <property type="protein sequence ID" value="PMD38081.1"/>
    <property type="molecule type" value="Genomic_DNA"/>
</dbReference>
<feature type="compositionally biased region" description="Polar residues" evidence="1">
    <location>
        <begin position="116"/>
        <end position="130"/>
    </location>
</feature>
<gene>
    <name evidence="3" type="ORF">L207DRAFT_430738</name>
</gene>
<feature type="region of interest" description="Disordered" evidence="1">
    <location>
        <begin position="282"/>
        <end position="307"/>
    </location>
</feature>
<name>A0A2J6RHV9_HYAVF</name>
<evidence type="ECO:0000256" key="1">
    <source>
        <dbReference type="SAM" id="MobiDB-lite"/>
    </source>
</evidence>
<feature type="compositionally biased region" description="Polar residues" evidence="1">
    <location>
        <begin position="62"/>
        <end position="75"/>
    </location>
</feature>
<keyword evidence="2" id="KW-0472">Membrane</keyword>
<evidence type="ECO:0000313" key="3">
    <source>
        <dbReference type="EMBL" id="PMD38081.1"/>
    </source>
</evidence>
<dbReference type="AlphaFoldDB" id="A0A2J6RHV9"/>
<keyword evidence="2" id="KW-1133">Transmembrane helix</keyword>
<accession>A0A2J6RHV9</accession>
<feature type="region of interest" description="Disordered" evidence="1">
    <location>
        <begin position="1"/>
        <end position="135"/>
    </location>
</feature>
<protein>
    <recommendedName>
        <fullName evidence="5">Acetylserotonin methytransferase-like protein</fullName>
    </recommendedName>
</protein>
<evidence type="ECO:0000256" key="2">
    <source>
        <dbReference type="SAM" id="Phobius"/>
    </source>
</evidence>
<feature type="transmembrane region" description="Helical" evidence="2">
    <location>
        <begin position="530"/>
        <end position="553"/>
    </location>
</feature>
<feature type="compositionally biased region" description="Basic and acidic residues" evidence="1">
    <location>
        <begin position="1"/>
        <end position="11"/>
    </location>
</feature>
<sequence length="571" mass="63111">MSDKPVSDKPRNVGLSLFPPEPKKTTNPSRRPSTRRHPAVSPQSPPDSGRQTPQSSPPKGRQTPQSGRETPQQGRRTPAAERVSPIAASPQAEGLSIPRSHTSFSEAPTLVRRDSNASNAEPTNSTTTTAFPREEPVIRSIFPTYHPEIPLEHQPYFPTQTSPAHIPKTVINRRQYSPSVVSGRSAAGLQSPLAIGAAAGRFPRGVQDETIMEPSTNEEMKELWKVVNGWRVSSSEGRSFCLKMTSDAEEPVHTLSSASQPFYTLRLIPTSTSAQMTMTRLDPNKPIKENGSPKLPSSSKPNTGTEVMSTTLEEEARRLPPNDGLVALLYPRAASNMAIDLINRANRSDAEQVLAAAERECGRLVWDEDSRKYYLVHPALSTPFVISITSSPAWSRVEYTLEHSELPRNIVRLVRDGAGSGYLEVDTGVAAKIDCFYVVDVAICAIMLVAIAEEKTKNVERFDAPPSVGPASPMSLKFPKMPKKAKKADRKSVTMEEFEMDLESQNSVSLKKEKVKVKKQKEGDEKVPGFFGLCWMLVKCFFWVIGMFFKALWKCMVLFGKGITYCCRSHK</sequence>
<evidence type="ECO:0008006" key="5">
    <source>
        <dbReference type="Google" id="ProtNLM"/>
    </source>
</evidence>